<dbReference type="Proteomes" id="UP000829398">
    <property type="component" value="Chromosome 3"/>
</dbReference>
<reference evidence="2" key="1">
    <citation type="journal article" date="2023" name="Hortic. Res.">
        <title>A chromosome-level phased genome enabling allele-level studies in sweet orange: a case study on citrus Huanglongbing tolerance.</title>
        <authorList>
            <person name="Wu B."/>
            <person name="Yu Q."/>
            <person name="Deng Z."/>
            <person name="Duan Y."/>
            <person name="Luo F."/>
            <person name="Gmitter F. Jr."/>
        </authorList>
    </citation>
    <scope>NUCLEOTIDE SEQUENCE [LARGE SCALE GENOMIC DNA]</scope>
    <source>
        <strain evidence="2">cv. Valencia</strain>
    </source>
</reference>
<proteinExistence type="predicted"/>
<dbReference type="EMBL" id="CM039172">
    <property type="protein sequence ID" value="KAH9777289.1"/>
    <property type="molecule type" value="Genomic_DNA"/>
</dbReference>
<protein>
    <submittedName>
        <fullName evidence="1">Bifunctional adenosine 5'-phosphosulfate phosphorylase/adenylylsulfatase HINT4</fullName>
    </submittedName>
</protein>
<evidence type="ECO:0000313" key="2">
    <source>
        <dbReference type="Proteomes" id="UP000829398"/>
    </source>
</evidence>
<keyword evidence="2" id="KW-1185">Reference proteome</keyword>
<accession>A0ACB8LVK7</accession>
<sequence>MAGATSPTPCVFCQIARNSASTQLLHSDEKVVAFQDIKPAAYRHYLVISVDHIPTVRDLQRRAEDYSLVRHMLNVGQELLQQDAPQSNQYRYCLLCMNVWQSSFCLCNFLSLIRIGLKKVLVNQIASANC</sequence>
<gene>
    <name evidence="1" type="ORF">KPL71_006963</name>
</gene>
<name>A0ACB8LVK7_CITSI</name>
<organism evidence="1 2">
    <name type="scientific">Citrus sinensis</name>
    <name type="common">Sweet orange</name>
    <name type="synonym">Citrus aurantium var. sinensis</name>
    <dbReference type="NCBI Taxonomy" id="2711"/>
    <lineage>
        <taxon>Eukaryota</taxon>
        <taxon>Viridiplantae</taxon>
        <taxon>Streptophyta</taxon>
        <taxon>Embryophyta</taxon>
        <taxon>Tracheophyta</taxon>
        <taxon>Spermatophyta</taxon>
        <taxon>Magnoliopsida</taxon>
        <taxon>eudicotyledons</taxon>
        <taxon>Gunneridae</taxon>
        <taxon>Pentapetalae</taxon>
        <taxon>rosids</taxon>
        <taxon>malvids</taxon>
        <taxon>Sapindales</taxon>
        <taxon>Rutaceae</taxon>
        <taxon>Aurantioideae</taxon>
        <taxon>Citrus</taxon>
    </lineage>
</organism>
<evidence type="ECO:0000313" key="1">
    <source>
        <dbReference type="EMBL" id="KAH9777289.1"/>
    </source>
</evidence>
<comment type="caution">
    <text evidence="1">The sequence shown here is derived from an EMBL/GenBank/DDBJ whole genome shotgun (WGS) entry which is preliminary data.</text>
</comment>